<protein>
    <recommendedName>
        <fullName evidence="6">UDP-N-acetylglucosamine--dolichyl-phosphate N-acetylglucosaminephosphotransferase</fullName>
        <ecNumber evidence="5">2.7.8.15</ecNumber>
    </recommendedName>
    <alternativeName>
        <fullName evidence="15">GlcNAc-1-P transferase</fullName>
    </alternativeName>
    <alternativeName>
        <fullName evidence="16">N-acetylglucosamine-1-phosphate transferase</fullName>
    </alternativeName>
</protein>
<comment type="function">
    <text evidence="17">UDP-N-acetylglucosamine--dolichyl-phosphate N-acetylglucosaminephosphotransferase that operates in the biosynthetic pathway of dolichol-linked oligosaccharides, the glycan precursors employed in protein asparagine (N)-glycosylation. The assembly of dolichol-linked oligosaccharides begins on the cytosolic side of the endoplasmic reticulum membrane and finishes in its lumen. The sequential addition of sugars to dolichol pyrophosphate produces dolichol-linked oligosaccharides containing fourteen sugars, including two GlcNAcs, nine mannoses and three glucoses. Once assembled, the oligosaccharide is transferred from the lipid to nascent proteins by oligosaccharyltransferases. Catalyzes the initial step of dolichol-linked oligosaccharide biosynthesis, transfering GlcNAc-1-P from cytosolic UDP-GlcNAc onto the carrier lipid dolichyl phosphate (P-dolichol), yielding GlcNAc-P-P-dolichol embedded in the cytoplasmic leaflet of the endoplasmic reticulum membrane.</text>
</comment>
<dbReference type="PANTHER" id="PTHR10571">
    <property type="entry name" value="UDP-N-ACETYLGLUCOSAMINE--DOLICHYL-PHOSPHATE N-ACETYLGLUCOSAMINEPHOSPHOTRANSFERASE"/>
    <property type="match status" value="1"/>
</dbReference>
<comment type="cofactor">
    <cofactor evidence="1">
        <name>Mg(2+)</name>
        <dbReference type="ChEBI" id="CHEBI:18420"/>
    </cofactor>
</comment>
<feature type="transmembrane region" description="Helical" evidence="19">
    <location>
        <begin position="273"/>
        <end position="293"/>
    </location>
</feature>
<evidence type="ECO:0000256" key="1">
    <source>
        <dbReference type="ARBA" id="ARBA00001946"/>
    </source>
</evidence>
<dbReference type="InterPro" id="IPR000715">
    <property type="entry name" value="Glycosyl_transferase_4"/>
</dbReference>
<feature type="transmembrane region" description="Helical" evidence="19">
    <location>
        <begin position="160"/>
        <end position="181"/>
    </location>
</feature>
<keyword evidence="10" id="KW-0479">Metal-binding</keyword>
<dbReference type="STRING" id="1147741.A0A0R3S1A2"/>
<comment type="similarity">
    <text evidence="4">Belongs to the glycosyltransferase 4 family.</text>
</comment>
<keyword evidence="13 19" id="KW-1133">Transmembrane helix</keyword>
<keyword evidence="12" id="KW-0460">Magnesium</keyword>
<keyword evidence="14 19" id="KW-0472">Membrane</keyword>
<dbReference type="EC" id="2.7.8.15" evidence="5"/>
<evidence type="ECO:0000256" key="18">
    <source>
        <dbReference type="ARBA" id="ARBA00045078"/>
    </source>
</evidence>
<feature type="transmembrane region" description="Helical" evidence="19">
    <location>
        <begin position="249"/>
        <end position="267"/>
    </location>
</feature>
<dbReference type="Proteomes" id="UP000050640">
    <property type="component" value="Unplaced"/>
</dbReference>
<evidence type="ECO:0000256" key="11">
    <source>
        <dbReference type="ARBA" id="ARBA00022824"/>
    </source>
</evidence>
<evidence type="ECO:0000256" key="6">
    <source>
        <dbReference type="ARBA" id="ARBA00017659"/>
    </source>
</evidence>
<reference evidence="21" key="1">
    <citation type="submission" date="2017-02" db="UniProtKB">
        <authorList>
            <consortium name="WormBaseParasite"/>
        </authorList>
    </citation>
    <scope>IDENTIFICATION</scope>
</reference>
<evidence type="ECO:0000256" key="5">
    <source>
        <dbReference type="ARBA" id="ARBA00013225"/>
    </source>
</evidence>
<evidence type="ECO:0000256" key="17">
    <source>
        <dbReference type="ARBA" id="ARBA00044717"/>
    </source>
</evidence>
<evidence type="ECO:0000256" key="14">
    <source>
        <dbReference type="ARBA" id="ARBA00023136"/>
    </source>
</evidence>
<dbReference type="UniPathway" id="UPA00378"/>
<comment type="catalytic activity">
    <reaction evidence="18">
        <text>a di-trans,poly-cis-dolichyl phosphate + UDP-N-acetyl-alpha-D-glucosamine = an N-acetyl-alpha-D-glucosaminyl-diphospho-di-trans,poly-cis-dolichol + UMP</text>
        <dbReference type="Rhea" id="RHEA:13289"/>
        <dbReference type="Rhea" id="RHEA-COMP:19498"/>
        <dbReference type="Rhea" id="RHEA-COMP:19507"/>
        <dbReference type="ChEBI" id="CHEBI:57683"/>
        <dbReference type="ChEBI" id="CHEBI:57705"/>
        <dbReference type="ChEBI" id="CHEBI:57865"/>
        <dbReference type="ChEBI" id="CHEBI:58427"/>
        <dbReference type="EC" id="2.7.8.15"/>
    </reaction>
    <physiologicalReaction direction="left-to-right" evidence="18">
        <dbReference type="Rhea" id="RHEA:13290"/>
    </physiologicalReaction>
</comment>
<keyword evidence="20" id="KW-1185">Reference proteome</keyword>
<evidence type="ECO:0000256" key="15">
    <source>
        <dbReference type="ARBA" id="ARBA00029567"/>
    </source>
</evidence>
<evidence type="ECO:0000256" key="16">
    <source>
        <dbReference type="ARBA" id="ARBA00033238"/>
    </source>
</evidence>
<feature type="transmembrane region" description="Helical" evidence="19">
    <location>
        <begin position="117"/>
        <end position="140"/>
    </location>
</feature>
<feature type="transmembrane region" description="Helical" evidence="19">
    <location>
        <begin position="188"/>
        <end position="207"/>
    </location>
</feature>
<evidence type="ECO:0000256" key="8">
    <source>
        <dbReference type="ARBA" id="ARBA00022679"/>
    </source>
</evidence>
<keyword evidence="9 19" id="KW-0812">Transmembrane</keyword>
<evidence type="ECO:0000256" key="3">
    <source>
        <dbReference type="ARBA" id="ARBA00004922"/>
    </source>
</evidence>
<dbReference type="GO" id="GO:0046872">
    <property type="term" value="F:metal ion binding"/>
    <property type="evidence" value="ECO:0007669"/>
    <property type="project" value="UniProtKB-KW"/>
</dbReference>
<dbReference type="GO" id="GO:0016757">
    <property type="term" value="F:glycosyltransferase activity"/>
    <property type="evidence" value="ECO:0007669"/>
    <property type="project" value="UniProtKB-KW"/>
</dbReference>
<comment type="pathway">
    <text evidence="3">Protein modification; protein glycosylation.</text>
</comment>
<keyword evidence="8" id="KW-0808">Transferase</keyword>
<evidence type="ECO:0000313" key="20">
    <source>
        <dbReference type="Proteomes" id="UP000050640"/>
    </source>
</evidence>
<feature type="transmembrane region" description="Helical" evidence="19">
    <location>
        <begin position="6"/>
        <end position="30"/>
    </location>
</feature>
<evidence type="ECO:0000256" key="10">
    <source>
        <dbReference type="ARBA" id="ARBA00022723"/>
    </source>
</evidence>
<evidence type="ECO:0000256" key="2">
    <source>
        <dbReference type="ARBA" id="ARBA00004477"/>
    </source>
</evidence>
<dbReference type="CDD" id="cd06855">
    <property type="entry name" value="GT_GPT_euk"/>
    <property type="match status" value="1"/>
</dbReference>
<feature type="transmembrane region" description="Helical" evidence="19">
    <location>
        <begin position="219"/>
        <end position="237"/>
    </location>
</feature>
<dbReference type="Pfam" id="PF00953">
    <property type="entry name" value="Glycos_transf_4"/>
    <property type="match status" value="1"/>
</dbReference>
<feature type="transmembrane region" description="Helical" evidence="19">
    <location>
        <begin position="51"/>
        <end position="71"/>
    </location>
</feature>
<evidence type="ECO:0000256" key="9">
    <source>
        <dbReference type="ARBA" id="ARBA00022692"/>
    </source>
</evidence>
<evidence type="ECO:0000256" key="7">
    <source>
        <dbReference type="ARBA" id="ARBA00022676"/>
    </source>
</evidence>
<evidence type="ECO:0000256" key="12">
    <source>
        <dbReference type="ARBA" id="ARBA00022842"/>
    </source>
</evidence>
<evidence type="ECO:0000256" key="19">
    <source>
        <dbReference type="SAM" id="Phobius"/>
    </source>
</evidence>
<dbReference type="InterPro" id="IPR033895">
    <property type="entry name" value="GPT"/>
</dbReference>
<feature type="transmembrane region" description="Helical" evidence="19">
    <location>
        <begin position="86"/>
        <end position="105"/>
    </location>
</feature>
<dbReference type="PANTHER" id="PTHR10571:SF0">
    <property type="entry name" value="UDP-N-ACETYLGLUCOSAMINE--DOLICHYL-PHOSPHATE N-ACETYLGLUCOSAMINEPHOSPHOTRANSFERASE"/>
    <property type="match status" value="1"/>
</dbReference>
<dbReference type="AlphaFoldDB" id="A0A0R3S1A2"/>
<feature type="transmembrane region" description="Helical" evidence="19">
    <location>
        <begin position="378"/>
        <end position="397"/>
    </location>
</feature>
<evidence type="ECO:0000256" key="4">
    <source>
        <dbReference type="ARBA" id="ARBA00009317"/>
    </source>
</evidence>
<organism evidence="20 21">
    <name type="scientific">Elaeophora elaphi</name>
    <dbReference type="NCBI Taxonomy" id="1147741"/>
    <lineage>
        <taxon>Eukaryota</taxon>
        <taxon>Metazoa</taxon>
        <taxon>Ecdysozoa</taxon>
        <taxon>Nematoda</taxon>
        <taxon>Chromadorea</taxon>
        <taxon>Rhabditida</taxon>
        <taxon>Spirurina</taxon>
        <taxon>Spiruromorpha</taxon>
        <taxon>Filarioidea</taxon>
        <taxon>Onchocercidae</taxon>
        <taxon>Elaeophora</taxon>
    </lineage>
</organism>
<sequence length="406" mass="46330">MLSLLVNIFLSCVGAYISYHIMLEYIPVFVRRQMYGKDQCKANNIPIPEPIGVISAAVYLIVMFLFIPFPVYEWSQLESSIPHQKFLMFLSALTAICSAVLLGFADDVLDLRWRHKLLFPTLSSLPLLLVYYVSGSSATIVLPSLVRVLFPVPECIDIGIFYYIYMGVMIVFCTNAINILAGINGLEAGQAFIIAASVVIFNAVELFRLDPSLSWYHSLSLYFLLPFLGTTSVLLYFNWYPAQVFVGDTFCYWAGMTLASACILGHFSKTMALFLIPQIFNFIYSLPQLFHLVCCPRHRLPKYDSKTDTVGMSTVEFKENDLKPLTKIILYFLDIFGLLHKEIIEKDDVKWTIINNLTLLNLVLKFTGPIHEKKLTEILLMLQVLFSVLAFFIRFYIAHLMYEVVL</sequence>
<dbReference type="GO" id="GO:0005789">
    <property type="term" value="C:endoplasmic reticulum membrane"/>
    <property type="evidence" value="ECO:0007669"/>
    <property type="project" value="UniProtKB-SubCell"/>
</dbReference>
<comment type="subcellular location">
    <subcellularLocation>
        <location evidence="2">Endoplasmic reticulum membrane</location>
        <topology evidence="2">Multi-pass membrane protein</topology>
    </subcellularLocation>
</comment>
<dbReference type="GO" id="GO:0006488">
    <property type="term" value="P:dolichol-linked oligosaccharide biosynthetic process"/>
    <property type="evidence" value="ECO:0007669"/>
    <property type="project" value="InterPro"/>
</dbReference>
<name>A0A0R3S1A2_9BILA</name>
<dbReference type="GO" id="GO:0003975">
    <property type="term" value="F:UDP-N-acetylglucosamine-dolichyl-phosphate N-acetylglucosaminephosphotransferase activity"/>
    <property type="evidence" value="ECO:0007669"/>
    <property type="project" value="UniProtKB-EC"/>
</dbReference>
<evidence type="ECO:0000256" key="13">
    <source>
        <dbReference type="ARBA" id="ARBA00022989"/>
    </source>
</evidence>
<accession>A0A0R3S1A2</accession>
<proteinExistence type="inferred from homology"/>
<keyword evidence="7" id="KW-0328">Glycosyltransferase</keyword>
<dbReference type="WBParaSite" id="EEL_0000843701-mRNA-1">
    <property type="protein sequence ID" value="EEL_0000843701-mRNA-1"/>
    <property type="gene ID" value="EEL_0000843701"/>
</dbReference>
<keyword evidence="11" id="KW-0256">Endoplasmic reticulum</keyword>
<evidence type="ECO:0000313" key="21">
    <source>
        <dbReference type="WBParaSite" id="EEL_0000843701-mRNA-1"/>
    </source>
</evidence>